<protein>
    <recommendedName>
        <fullName evidence="8">Chromosome-anchoring protein RacA</fullName>
    </recommendedName>
</protein>
<proteinExistence type="inferred from homology"/>
<organism evidence="10 11">
    <name type="scientific">Fictibacillus aquaticus</name>
    <dbReference type="NCBI Taxonomy" id="2021314"/>
    <lineage>
        <taxon>Bacteria</taxon>
        <taxon>Bacillati</taxon>
        <taxon>Bacillota</taxon>
        <taxon>Bacilli</taxon>
        <taxon>Bacillales</taxon>
        <taxon>Fictibacillaceae</taxon>
        <taxon>Fictibacillus</taxon>
    </lineage>
</organism>
<evidence type="ECO:0000256" key="1">
    <source>
        <dbReference type="ARBA" id="ARBA00022490"/>
    </source>
</evidence>
<keyword evidence="1 8" id="KW-0963">Cytoplasm</keyword>
<dbReference type="GO" id="GO:0030261">
    <property type="term" value="P:chromosome condensation"/>
    <property type="evidence" value="ECO:0007669"/>
    <property type="project" value="UniProtKB-UniRule"/>
</dbReference>
<evidence type="ECO:0000256" key="8">
    <source>
        <dbReference type="HAMAP-Rule" id="MF_01170"/>
    </source>
</evidence>
<comment type="caution">
    <text evidence="10">The sequence shown here is derived from an EMBL/GenBank/DDBJ whole genome shotgun (WGS) entry which is preliminary data.</text>
</comment>
<dbReference type="CDD" id="cd04762">
    <property type="entry name" value="HTH_MerR-trunc"/>
    <property type="match status" value="1"/>
</dbReference>
<dbReference type="GO" id="GO:0003690">
    <property type="term" value="F:double-stranded DNA binding"/>
    <property type="evidence" value="ECO:0007669"/>
    <property type="project" value="UniProtKB-UniRule"/>
</dbReference>
<dbReference type="SUPFAM" id="SSF46955">
    <property type="entry name" value="Putative DNA-binding domain"/>
    <property type="match status" value="1"/>
</dbReference>
<evidence type="ECO:0000259" key="9">
    <source>
        <dbReference type="Pfam" id="PF13411"/>
    </source>
</evidence>
<keyword evidence="6 8" id="KW-0238">DNA-binding</keyword>
<dbReference type="InterPro" id="IPR009061">
    <property type="entry name" value="DNA-bd_dom_put_sf"/>
</dbReference>
<evidence type="ECO:0000256" key="4">
    <source>
        <dbReference type="ARBA" id="ARBA00022969"/>
    </source>
</evidence>
<dbReference type="InterPro" id="IPR000551">
    <property type="entry name" value="MerR-type_HTH_dom"/>
</dbReference>
<dbReference type="Pfam" id="PF13411">
    <property type="entry name" value="MerR_1"/>
    <property type="match status" value="1"/>
</dbReference>
<reference evidence="10 11" key="1">
    <citation type="submission" date="2017-07" db="EMBL/GenBank/DDBJ databases">
        <title>Fictibacillus sp. nov. GDSW-R2A3 Genome sequencing and assembly.</title>
        <authorList>
            <person name="Mayilraj S."/>
        </authorList>
    </citation>
    <scope>NUCLEOTIDE SEQUENCE [LARGE SCALE GENOMIC DNA]</scope>
    <source>
        <strain evidence="10 11">GDSW-R2A3</strain>
    </source>
</reference>
<evidence type="ECO:0000256" key="7">
    <source>
        <dbReference type="ARBA" id="ARBA00023306"/>
    </source>
</evidence>
<feature type="DNA-binding region" description="H-T-H motif" evidence="8">
    <location>
        <begin position="7"/>
        <end position="27"/>
    </location>
</feature>
<evidence type="ECO:0000313" key="10">
    <source>
        <dbReference type="EMBL" id="OYD58567.1"/>
    </source>
</evidence>
<dbReference type="Gene3D" id="1.10.1660.10">
    <property type="match status" value="1"/>
</dbReference>
<dbReference type="GO" id="GO:0007059">
    <property type="term" value="P:chromosome segregation"/>
    <property type="evidence" value="ECO:0007669"/>
    <property type="project" value="UniProtKB-UniRule"/>
</dbReference>
<evidence type="ECO:0000256" key="3">
    <source>
        <dbReference type="ARBA" id="ARBA00022829"/>
    </source>
</evidence>
<name>A0A235FC91_9BACL</name>
<dbReference type="GO" id="GO:0006355">
    <property type="term" value="P:regulation of DNA-templated transcription"/>
    <property type="evidence" value="ECO:0007669"/>
    <property type="project" value="InterPro"/>
</dbReference>
<feature type="coiled-coil region" evidence="8">
    <location>
        <begin position="91"/>
        <end position="144"/>
    </location>
</feature>
<dbReference type="HAMAP" id="MF_01170">
    <property type="entry name" value="RacA"/>
    <property type="match status" value="1"/>
</dbReference>
<keyword evidence="4 8" id="KW-0749">Sporulation</keyword>
<sequence>MEMILKTKSVSEELGVNPTTVQRWVRHFNMDLKKNDHGHYLFTEHDINELKEIKMQLDSGLLIGDIQLSQKEKPAVKKQLAAVPEGIEEKFENLLSRIDSLEKKLEEKADSVVSYQLLQHAGEMEEMVKKLAAIEARLEDAEVTLLKMPVKQERIIHTEKQRKNWFVSLFTL</sequence>
<dbReference type="GO" id="GO:0005737">
    <property type="term" value="C:cytoplasm"/>
    <property type="evidence" value="ECO:0007669"/>
    <property type="project" value="UniProtKB-SubCell"/>
</dbReference>
<evidence type="ECO:0000256" key="6">
    <source>
        <dbReference type="ARBA" id="ARBA00023125"/>
    </source>
</evidence>
<comment type="function">
    <text evidence="8">Required for the formation of axial filaments and for anchoring the origin regions at the cell poles in sporulating cells, thus ensuring proper chromosome segregation in the prespore. Binds in a dispersed manner throughout the chromosome but preferentially to sites clustered in the origin portion of the chromosome, causing condensation of the chromosome and its remodeling into an elongated, anchored structure.</text>
</comment>
<dbReference type="OrthoDB" id="2991292at2"/>
<dbReference type="RefSeq" id="WP_094250528.1">
    <property type="nucleotide sequence ID" value="NZ_JBHLXL010000001.1"/>
</dbReference>
<keyword evidence="7 8" id="KW-0131">Cell cycle</keyword>
<keyword evidence="11" id="KW-1185">Reference proteome</keyword>
<dbReference type="EMBL" id="NOII01000001">
    <property type="protein sequence ID" value="OYD58567.1"/>
    <property type="molecule type" value="Genomic_DNA"/>
</dbReference>
<keyword evidence="5 8" id="KW-0175">Coiled coil</keyword>
<evidence type="ECO:0000313" key="11">
    <source>
        <dbReference type="Proteomes" id="UP000215059"/>
    </source>
</evidence>
<comment type="similarity">
    <text evidence="8">Belongs to the RacA family.</text>
</comment>
<evidence type="ECO:0000256" key="2">
    <source>
        <dbReference type="ARBA" id="ARBA00022618"/>
    </source>
</evidence>
<evidence type="ECO:0000256" key="5">
    <source>
        <dbReference type="ARBA" id="ARBA00023054"/>
    </source>
</evidence>
<feature type="domain" description="HTH merR-type" evidence="9">
    <location>
        <begin position="7"/>
        <end position="68"/>
    </location>
</feature>
<dbReference type="GO" id="GO:0008356">
    <property type="term" value="P:asymmetric cell division"/>
    <property type="evidence" value="ECO:0007669"/>
    <property type="project" value="UniProtKB-UniRule"/>
</dbReference>
<keyword evidence="3 8" id="KW-0159">Chromosome partition</keyword>
<dbReference type="InterPro" id="IPR023522">
    <property type="entry name" value="Chrosome_anchoring_RacA"/>
</dbReference>
<dbReference type="Proteomes" id="UP000215059">
    <property type="component" value="Unassembled WGS sequence"/>
</dbReference>
<gene>
    <name evidence="8" type="primary">racA</name>
    <name evidence="10" type="ORF">CGZ90_01295</name>
</gene>
<keyword evidence="2 8" id="KW-0132">Cell division</keyword>
<dbReference type="AlphaFoldDB" id="A0A235FC91"/>
<accession>A0A235FC91</accession>
<comment type="subcellular location">
    <subcellularLocation>
        <location evidence="8">Cytoplasm</location>
    </subcellularLocation>
    <text evidence="8">Localizes to cell poles and nucleoid.</text>
</comment>
<dbReference type="GO" id="GO:0030435">
    <property type="term" value="P:sporulation resulting in formation of a cellular spore"/>
    <property type="evidence" value="ECO:0007669"/>
    <property type="project" value="UniProtKB-UniRule"/>
</dbReference>